<accession>A0ABR3LAP4</accession>
<proteinExistence type="predicted"/>
<gene>
    <name evidence="1" type="ORF">QQF64_020957</name>
</gene>
<organism evidence="1 2">
    <name type="scientific">Cirrhinus molitorella</name>
    <name type="common">mud carp</name>
    <dbReference type="NCBI Taxonomy" id="172907"/>
    <lineage>
        <taxon>Eukaryota</taxon>
        <taxon>Metazoa</taxon>
        <taxon>Chordata</taxon>
        <taxon>Craniata</taxon>
        <taxon>Vertebrata</taxon>
        <taxon>Euteleostomi</taxon>
        <taxon>Actinopterygii</taxon>
        <taxon>Neopterygii</taxon>
        <taxon>Teleostei</taxon>
        <taxon>Ostariophysi</taxon>
        <taxon>Cypriniformes</taxon>
        <taxon>Cyprinidae</taxon>
        <taxon>Labeoninae</taxon>
        <taxon>Labeonini</taxon>
        <taxon>Cirrhinus</taxon>
    </lineage>
</organism>
<dbReference type="EMBL" id="JAYMGO010000023">
    <property type="protein sequence ID" value="KAL1249952.1"/>
    <property type="molecule type" value="Genomic_DNA"/>
</dbReference>
<reference evidence="1 2" key="1">
    <citation type="submission" date="2023-09" db="EMBL/GenBank/DDBJ databases">
        <authorList>
            <person name="Wang M."/>
        </authorList>
    </citation>
    <scope>NUCLEOTIDE SEQUENCE [LARGE SCALE GENOMIC DNA]</scope>
    <source>
        <strain evidence="1">GT-2023</strain>
        <tissue evidence="1">Liver</tissue>
    </source>
</reference>
<evidence type="ECO:0000313" key="2">
    <source>
        <dbReference type="Proteomes" id="UP001558613"/>
    </source>
</evidence>
<comment type="caution">
    <text evidence="1">The sequence shown here is derived from an EMBL/GenBank/DDBJ whole genome shotgun (WGS) entry which is preliminary data.</text>
</comment>
<keyword evidence="2" id="KW-1185">Reference proteome</keyword>
<evidence type="ECO:0000313" key="1">
    <source>
        <dbReference type="EMBL" id="KAL1249952.1"/>
    </source>
</evidence>
<dbReference type="Proteomes" id="UP001558613">
    <property type="component" value="Unassembled WGS sequence"/>
</dbReference>
<protein>
    <submittedName>
        <fullName evidence="1">Uncharacterized protein</fullName>
    </submittedName>
</protein>
<name>A0ABR3LAP4_9TELE</name>
<sequence length="99" mass="10849">MLITAVEHADTAASGQLTSSLFRQPFKTCNFKRYVGCVHVRSGMCAAVEASPSAQIVAHLSNCLQDLNAALLLRKREAISFSPWLRGVEERRKAQGSML</sequence>